<dbReference type="AlphaFoldDB" id="A0A8J8T0B1"/>
<protein>
    <submittedName>
        <fullName evidence="2">Uncharacterized protein</fullName>
    </submittedName>
</protein>
<keyword evidence="3" id="KW-1185">Reference proteome</keyword>
<reference evidence="2" key="1">
    <citation type="submission" date="2019-06" db="EMBL/GenBank/DDBJ databases">
        <authorList>
            <person name="Zheng W."/>
        </authorList>
    </citation>
    <scope>NUCLEOTIDE SEQUENCE</scope>
    <source>
        <strain evidence="2">QDHG01</strain>
    </source>
</reference>
<sequence length="177" mass="21189">MGKSDFELEQENSQQKVQDAKQQLIEQQKELFKIPSHLDVDRIKEDRRLIDHTNWISGLIEVQVSQERKIRNVEASENLRLQQLKKELNMDDPSTQQRPVDAFYAELSQQPKQVKKYGRSQTVFKGAQVKDDLMKMVEREMMFNKQSRQKMRDMEERRESNRAQEEHMQKQIKSPKE</sequence>
<dbReference type="EMBL" id="RRYP01011864">
    <property type="protein sequence ID" value="TNV77462.1"/>
    <property type="molecule type" value="Genomic_DNA"/>
</dbReference>
<gene>
    <name evidence="2" type="ORF">FGO68_gene17768</name>
</gene>
<evidence type="ECO:0000313" key="3">
    <source>
        <dbReference type="Proteomes" id="UP000785679"/>
    </source>
</evidence>
<evidence type="ECO:0000313" key="2">
    <source>
        <dbReference type="EMBL" id="TNV77462.1"/>
    </source>
</evidence>
<feature type="region of interest" description="Disordered" evidence="1">
    <location>
        <begin position="1"/>
        <end position="21"/>
    </location>
</feature>
<dbReference type="Pfam" id="PF07052">
    <property type="entry name" value="Hep_59"/>
    <property type="match status" value="1"/>
</dbReference>
<name>A0A8J8T0B1_HALGN</name>
<dbReference type="InterPro" id="IPR010756">
    <property type="entry name" value="Tls1-like"/>
</dbReference>
<feature type="region of interest" description="Disordered" evidence="1">
    <location>
        <begin position="141"/>
        <end position="177"/>
    </location>
</feature>
<proteinExistence type="predicted"/>
<evidence type="ECO:0000256" key="1">
    <source>
        <dbReference type="SAM" id="MobiDB-lite"/>
    </source>
</evidence>
<accession>A0A8J8T0B1</accession>
<organism evidence="2 3">
    <name type="scientific">Halteria grandinella</name>
    <dbReference type="NCBI Taxonomy" id="5974"/>
    <lineage>
        <taxon>Eukaryota</taxon>
        <taxon>Sar</taxon>
        <taxon>Alveolata</taxon>
        <taxon>Ciliophora</taxon>
        <taxon>Intramacronucleata</taxon>
        <taxon>Spirotrichea</taxon>
        <taxon>Stichotrichia</taxon>
        <taxon>Sporadotrichida</taxon>
        <taxon>Halteriidae</taxon>
        <taxon>Halteria</taxon>
    </lineage>
</organism>
<feature type="compositionally biased region" description="Basic and acidic residues" evidence="1">
    <location>
        <begin position="150"/>
        <end position="177"/>
    </location>
</feature>
<dbReference type="OrthoDB" id="5627at2759"/>
<comment type="caution">
    <text evidence="2">The sequence shown here is derived from an EMBL/GenBank/DDBJ whole genome shotgun (WGS) entry which is preliminary data.</text>
</comment>
<dbReference type="Proteomes" id="UP000785679">
    <property type="component" value="Unassembled WGS sequence"/>
</dbReference>
<feature type="compositionally biased region" description="Polar residues" evidence="1">
    <location>
        <begin position="11"/>
        <end position="21"/>
    </location>
</feature>